<sequence length="326" mass="36891">WNRWKNQLTGLENVSANRCYHPKNFGAVVRNEIHAFSDASKEAVGVAAYLKQLSQKGEAVKKIQTELDLKIDDVKFYTDSKVVLGYISNDARRFHVYVANRVQVIRDTSGPHQWNYVDTSTNPADLATRGTTAKGLIESDWLEGPTFLKMNQSNEPSIDEAASPIIDDITINENDPEIRNQKTNKDVRSLDDGQNVENEHRHPTSKDSNKSAKIAIIKAVQNEVFAHDISVLKRENKETDCCDQLKEQRRALRKSNPAGLDPPKWQEREKNLVDGDVVLVKDRDLHRNDWSMGRVMESIKSEDGEVRKAKVVISKEGSKKDCIPSD</sequence>
<proteinExistence type="predicted"/>
<gene>
    <name evidence="3" type="ORF">PACLA_8A062162</name>
</gene>
<accession>A0A6S7FSH2</accession>
<reference evidence="3" key="1">
    <citation type="submission" date="2020-04" db="EMBL/GenBank/DDBJ databases">
        <authorList>
            <person name="Alioto T."/>
            <person name="Alioto T."/>
            <person name="Gomez Garrido J."/>
        </authorList>
    </citation>
    <scope>NUCLEOTIDE SEQUENCE</scope>
    <source>
        <strain evidence="3">A484AB</strain>
    </source>
</reference>
<evidence type="ECO:0000313" key="3">
    <source>
        <dbReference type="EMBL" id="CAB3978786.1"/>
    </source>
</evidence>
<dbReference type="InterPro" id="IPR040676">
    <property type="entry name" value="DUF5641"/>
</dbReference>
<evidence type="ECO:0000259" key="2">
    <source>
        <dbReference type="Pfam" id="PF18701"/>
    </source>
</evidence>
<dbReference type="EMBL" id="CACRXK020000141">
    <property type="protein sequence ID" value="CAB3978786.1"/>
    <property type="molecule type" value="Genomic_DNA"/>
</dbReference>
<keyword evidence="4" id="KW-1185">Reference proteome</keyword>
<dbReference type="Pfam" id="PF18701">
    <property type="entry name" value="DUF5641"/>
    <property type="match status" value="1"/>
</dbReference>
<dbReference type="OrthoDB" id="8036689at2759"/>
<name>A0A6S7FSH2_PARCT</name>
<dbReference type="Pfam" id="PF05380">
    <property type="entry name" value="Peptidase_A17"/>
    <property type="match status" value="1"/>
</dbReference>
<protein>
    <recommendedName>
        <fullName evidence="2">DUF5641 domain-containing protein</fullName>
    </recommendedName>
</protein>
<feature type="region of interest" description="Disordered" evidence="1">
    <location>
        <begin position="176"/>
        <end position="211"/>
    </location>
</feature>
<dbReference type="PANTHER" id="PTHR47331">
    <property type="entry name" value="PHD-TYPE DOMAIN-CONTAINING PROTEIN"/>
    <property type="match status" value="1"/>
</dbReference>
<dbReference type="PANTHER" id="PTHR47331:SF1">
    <property type="entry name" value="GAG-LIKE PROTEIN"/>
    <property type="match status" value="1"/>
</dbReference>
<dbReference type="InterPro" id="IPR008042">
    <property type="entry name" value="Retrotrans_Pao"/>
</dbReference>
<dbReference type="AlphaFoldDB" id="A0A6S7FSH2"/>
<feature type="compositionally biased region" description="Basic and acidic residues" evidence="1">
    <location>
        <begin position="176"/>
        <end position="210"/>
    </location>
</feature>
<dbReference type="Proteomes" id="UP001152795">
    <property type="component" value="Unassembled WGS sequence"/>
</dbReference>
<feature type="non-terminal residue" evidence="3">
    <location>
        <position position="326"/>
    </location>
</feature>
<evidence type="ECO:0000256" key="1">
    <source>
        <dbReference type="SAM" id="MobiDB-lite"/>
    </source>
</evidence>
<organism evidence="3 4">
    <name type="scientific">Paramuricea clavata</name>
    <name type="common">Red gorgonian</name>
    <name type="synonym">Violescent sea-whip</name>
    <dbReference type="NCBI Taxonomy" id="317549"/>
    <lineage>
        <taxon>Eukaryota</taxon>
        <taxon>Metazoa</taxon>
        <taxon>Cnidaria</taxon>
        <taxon>Anthozoa</taxon>
        <taxon>Octocorallia</taxon>
        <taxon>Malacalcyonacea</taxon>
        <taxon>Plexauridae</taxon>
        <taxon>Paramuricea</taxon>
    </lineage>
</organism>
<evidence type="ECO:0000313" key="4">
    <source>
        <dbReference type="Proteomes" id="UP001152795"/>
    </source>
</evidence>
<feature type="domain" description="DUF5641" evidence="2">
    <location>
        <begin position="263"/>
        <end position="318"/>
    </location>
</feature>
<comment type="caution">
    <text evidence="3">The sequence shown here is derived from an EMBL/GenBank/DDBJ whole genome shotgun (WGS) entry which is preliminary data.</text>
</comment>